<keyword evidence="3" id="KW-0436">Ligase</keyword>
<comment type="caution">
    <text evidence="3">The sequence shown here is derived from an EMBL/GenBank/DDBJ whole genome shotgun (WGS) entry which is preliminary data.</text>
</comment>
<evidence type="ECO:0000313" key="4">
    <source>
        <dbReference type="Proteomes" id="UP000325081"/>
    </source>
</evidence>
<evidence type="ECO:0000313" key="3">
    <source>
        <dbReference type="EMBL" id="GER55659.1"/>
    </source>
</evidence>
<dbReference type="OrthoDB" id="1868458at2759"/>
<sequence length="377" mass="41355">MHNKFSLKSSLKQLNQQAKETQVRNLRKKSREDKIVISRLITFLTLLSFSRYPVQDTFEFPNSYGSLFVSSHGQENSGEEASHFDVRSAYLVRESAGIFPRYRPLRPLSPVLSFGNYIESQPSDGISKVVFGGQVTDEEVESLNKRKPCSGYKMKEMSGSGIFKPKEENGASETEDESQTPTNKTGLRMYQQALAGVSHISFGEEETVSLKKPTTLPEVAKQRELSGNLESESEAKLKKQISDAKNKELSGNDIFAPPPEIQPRPLSARALALRESITFGEPTSHNGTDGQANSGLSEPSVMKTSKKIPDQKFSELTGNNIFKGEDGPTASAEKALSSAKLREMSGSNIFADGKSESRDYFGGVRKPPGGESSIALL</sequence>
<name>A0A5A7RDI2_STRAF</name>
<dbReference type="InterPro" id="IPR025131">
    <property type="entry name" value="DUF4057"/>
</dbReference>
<dbReference type="EMBL" id="BKCP01012070">
    <property type="protein sequence ID" value="GER55659.1"/>
    <property type="molecule type" value="Genomic_DNA"/>
</dbReference>
<dbReference type="AlphaFoldDB" id="A0A5A7RDI2"/>
<organism evidence="3 4">
    <name type="scientific">Striga asiatica</name>
    <name type="common">Asiatic witchweed</name>
    <name type="synonym">Buchnera asiatica</name>
    <dbReference type="NCBI Taxonomy" id="4170"/>
    <lineage>
        <taxon>Eukaryota</taxon>
        <taxon>Viridiplantae</taxon>
        <taxon>Streptophyta</taxon>
        <taxon>Embryophyta</taxon>
        <taxon>Tracheophyta</taxon>
        <taxon>Spermatophyta</taxon>
        <taxon>Magnoliopsida</taxon>
        <taxon>eudicotyledons</taxon>
        <taxon>Gunneridae</taxon>
        <taxon>Pentapetalae</taxon>
        <taxon>asterids</taxon>
        <taxon>lamiids</taxon>
        <taxon>Lamiales</taxon>
        <taxon>Orobanchaceae</taxon>
        <taxon>Buchnereae</taxon>
        <taxon>Striga</taxon>
    </lineage>
</organism>
<feature type="region of interest" description="Disordered" evidence="1">
    <location>
        <begin position="275"/>
        <end position="377"/>
    </location>
</feature>
<dbReference type="Proteomes" id="UP000325081">
    <property type="component" value="Unassembled WGS sequence"/>
</dbReference>
<evidence type="ECO:0000259" key="2">
    <source>
        <dbReference type="Pfam" id="PF13266"/>
    </source>
</evidence>
<dbReference type="PANTHER" id="PTHR31132:SF13">
    <property type="entry name" value="N-LYSINE METHYLTRANSFERASE"/>
    <property type="match status" value="1"/>
</dbReference>
<evidence type="ECO:0000256" key="1">
    <source>
        <dbReference type="SAM" id="MobiDB-lite"/>
    </source>
</evidence>
<feature type="domain" description="DUF4057" evidence="2">
    <location>
        <begin position="120"/>
        <end position="375"/>
    </location>
</feature>
<accession>A0A5A7RDI2</accession>
<feature type="compositionally biased region" description="Polar residues" evidence="1">
    <location>
        <begin position="281"/>
        <end position="297"/>
    </location>
</feature>
<dbReference type="Pfam" id="PF13266">
    <property type="entry name" value="DUF4057"/>
    <property type="match status" value="1"/>
</dbReference>
<feature type="region of interest" description="Disordered" evidence="1">
    <location>
        <begin position="221"/>
        <end position="263"/>
    </location>
</feature>
<keyword evidence="4" id="KW-1185">Reference proteome</keyword>
<feature type="region of interest" description="Disordered" evidence="1">
    <location>
        <begin position="154"/>
        <end position="183"/>
    </location>
</feature>
<dbReference type="PANTHER" id="PTHR31132">
    <property type="entry name" value="N-LYSINE METHYLTRANSFERASE"/>
    <property type="match status" value="1"/>
</dbReference>
<proteinExistence type="predicted"/>
<gene>
    <name evidence="3" type="ORF">STAS_33344</name>
</gene>
<feature type="compositionally biased region" description="Low complexity" evidence="1">
    <location>
        <begin position="330"/>
        <end position="339"/>
    </location>
</feature>
<feature type="compositionally biased region" description="Basic and acidic residues" evidence="1">
    <location>
        <begin position="233"/>
        <end position="250"/>
    </location>
</feature>
<protein>
    <submittedName>
        <fullName evidence="3">Alanine--tRNA ligase</fullName>
    </submittedName>
</protein>
<reference evidence="4" key="1">
    <citation type="journal article" date="2019" name="Curr. Biol.">
        <title>Genome Sequence of Striga asiatica Provides Insight into the Evolution of Plant Parasitism.</title>
        <authorList>
            <person name="Yoshida S."/>
            <person name="Kim S."/>
            <person name="Wafula E.K."/>
            <person name="Tanskanen J."/>
            <person name="Kim Y.M."/>
            <person name="Honaas L."/>
            <person name="Yang Z."/>
            <person name="Spallek T."/>
            <person name="Conn C.E."/>
            <person name="Ichihashi Y."/>
            <person name="Cheong K."/>
            <person name="Cui S."/>
            <person name="Der J.P."/>
            <person name="Gundlach H."/>
            <person name="Jiao Y."/>
            <person name="Hori C."/>
            <person name="Ishida J.K."/>
            <person name="Kasahara H."/>
            <person name="Kiba T."/>
            <person name="Kim M.S."/>
            <person name="Koo N."/>
            <person name="Laohavisit A."/>
            <person name="Lee Y.H."/>
            <person name="Lumba S."/>
            <person name="McCourt P."/>
            <person name="Mortimer J.C."/>
            <person name="Mutuku J.M."/>
            <person name="Nomura T."/>
            <person name="Sasaki-Sekimoto Y."/>
            <person name="Seto Y."/>
            <person name="Wang Y."/>
            <person name="Wakatake T."/>
            <person name="Sakakibara H."/>
            <person name="Demura T."/>
            <person name="Yamaguchi S."/>
            <person name="Yoneyama K."/>
            <person name="Manabe R.I."/>
            <person name="Nelson D.C."/>
            <person name="Schulman A.H."/>
            <person name="Timko M.P."/>
            <person name="dePamphilis C.W."/>
            <person name="Choi D."/>
            <person name="Shirasu K."/>
        </authorList>
    </citation>
    <scope>NUCLEOTIDE SEQUENCE [LARGE SCALE GENOMIC DNA]</scope>
    <source>
        <strain evidence="4">cv. UVA1</strain>
    </source>
</reference>
<dbReference type="GO" id="GO:0016874">
    <property type="term" value="F:ligase activity"/>
    <property type="evidence" value="ECO:0007669"/>
    <property type="project" value="UniProtKB-KW"/>
</dbReference>